<organism evidence="2 3">
    <name type="scientific">Paractinoplanes rhizophilus</name>
    <dbReference type="NCBI Taxonomy" id="1416877"/>
    <lineage>
        <taxon>Bacteria</taxon>
        <taxon>Bacillati</taxon>
        <taxon>Actinomycetota</taxon>
        <taxon>Actinomycetes</taxon>
        <taxon>Micromonosporales</taxon>
        <taxon>Micromonosporaceae</taxon>
        <taxon>Paractinoplanes</taxon>
    </lineage>
</organism>
<proteinExistence type="predicted"/>
<dbReference type="PROSITE" id="PS51257">
    <property type="entry name" value="PROKAR_LIPOPROTEIN"/>
    <property type="match status" value="1"/>
</dbReference>
<sequence length="185" mass="18891">MRGRSFALALAGLPLALTGCGGPPAPTASPTPTPTSGPWVLFESGSPTPSARGSWYTGSRPAGLPPVSFLPTDSASCTIGWPDSGQVLIPMNITPVAGGFKVEWPSAYGSSYRITAVPQGLVAGPQPEPSWQTVKAGAGCTVSTTIKGLKPGAPYIIWLDAPDTPRDVDGSRSLYSGKSGVVKPL</sequence>
<protein>
    <recommendedName>
        <fullName evidence="4">Fibronectin type-III domain-containing protein</fullName>
    </recommendedName>
</protein>
<dbReference type="RefSeq" id="WP_378965984.1">
    <property type="nucleotide sequence ID" value="NZ_JBHTBJ010000005.1"/>
</dbReference>
<feature type="signal peptide" evidence="1">
    <location>
        <begin position="1"/>
        <end position="21"/>
    </location>
</feature>
<evidence type="ECO:0000256" key="1">
    <source>
        <dbReference type="SAM" id="SignalP"/>
    </source>
</evidence>
<keyword evidence="1" id="KW-0732">Signal</keyword>
<dbReference type="Proteomes" id="UP001596548">
    <property type="component" value="Unassembled WGS sequence"/>
</dbReference>
<gene>
    <name evidence="2" type="ORF">ACFQS1_09730</name>
</gene>
<feature type="chain" id="PRO_5045181968" description="Fibronectin type-III domain-containing protein" evidence="1">
    <location>
        <begin position="22"/>
        <end position="185"/>
    </location>
</feature>
<keyword evidence="3" id="KW-1185">Reference proteome</keyword>
<comment type="caution">
    <text evidence="2">The sequence shown here is derived from an EMBL/GenBank/DDBJ whole genome shotgun (WGS) entry which is preliminary data.</text>
</comment>
<evidence type="ECO:0000313" key="2">
    <source>
        <dbReference type="EMBL" id="MFC7274259.1"/>
    </source>
</evidence>
<evidence type="ECO:0000313" key="3">
    <source>
        <dbReference type="Proteomes" id="UP001596548"/>
    </source>
</evidence>
<dbReference type="EMBL" id="JBHTBJ010000005">
    <property type="protein sequence ID" value="MFC7274259.1"/>
    <property type="molecule type" value="Genomic_DNA"/>
</dbReference>
<reference evidence="3" key="1">
    <citation type="journal article" date="2019" name="Int. J. Syst. Evol. Microbiol.">
        <title>The Global Catalogue of Microorganisms (GCM) 10K type strain sequencing project: providing services to taxonomists for standard genome sequencing and annotation.</title>
        <authorList>
            <consortium name="The Broad Institute Genomics Platform"/>
            <consortium name="The Broad Institute Genome Sequencing Center for Infectious Disease"/>
            <person name="Wu L."/>
            <person name="Ma J."/>
        </authorList>
    </citation>
    <scope>NUCLEOTIDE SEQUENCE [LARGE SCALE GENOMIC DNA]</scope>
    <source>
        <strain evidence="3">XZYJT-10</strain>
    </source>
</reference>
<evidence type="ECO:0008006" key="4">
    <source>
        <dbReference type="Google" id="ProtNLM"/>
    </source>
</evidence>
<name>A0ABW2HR87_9ACTN</name>
<accession>A0ABW2HR87</accession>